<evidence type="ECO:0000313" key="2">
    <source>
        <dbReference type="Proteomes" id="UP000001978"/>
    </source>
</evidence>
<name>Q180N4_CLOD6</name>
<dbReference type="Proteomes" id="UP000001978">
    <property type="component" value="Chromosome"/>
</dbReference>
<dbReference type="EMBL" id="AM180355">
    <property type="protein sequence ID" value="CAJ70288.1"/>
    <property type="molecule type" value="Genomic_DNA"/>
</dbReference>
<dbReference type="BioCyc" id="PDIF272563:G12WB-3560-MONOMER"/>
<proteinExistence type="predicted"/>
<dbReference type="RefSeq" id="WP_011861952.1">
    <property type="nucleotide sequence ID" value="NC_009089.1"/>
</dbReference>
<reference evidence="1 2" key="1">
    <citation type="journal article" date="2006" name="Nat. Genet.">
        <title>The multidrug-resistant human pathogen Clostridium difficile has a highly mobile, mosaic genome.</title>
        <authorList>
            <person name="Sebaihia M."/>
            <person name="Wren B.W."/>
            <person name="Mullany P."/>
            <person name="Fairweather N.F."/>
            <person name="Minton N."/>
            <person name="Stabler R."/>
            <person name="Thomson N.R."/>
            <person name="Roberts A.P."/>
            <person name="Cerdeno-Tarraga A.M."/>
            <person name="Wang H."/>
            <person name="Holden M.T.G."/>
            <person name="Wright A."/>
            <person name="Churcher C."/>
            <person name="Quail M.A."/>
            <person name="Baker S."/>
            <person name="Bason N."/>
            <person name="Brooks K."/>
            <person name="Chillingworth T."/>
            <person name="Cronin A."/>
            <person name="Davis P."/>
            <person name="Dowd L."/>
            <person name="Fraser A."/>
            <person name="Feltwell T."/>
            <person name="Hance Z."/>
            <person name="Holroyd S."/>
            <person name="Jagels K."/>
            <person name="Moule S."/>
            <person name="Mungall K."/>
            <person name="Price C."/>
            <person name="Rabbinowitsch R."/>
            <person name="Sharp S."/>
            <person name="Simmonds M."/>
            <person name="Steven K."/>
            <person name="Unwin L."/>
            <person name="Whithead S."/>
            <person name="Dupuy B."/>
            <person name="Dougan G."/>
            <person name="Barrell B.and.Parkhill.J."/>
        </authorList>
    </citation>
    <scope>NUCLEOTIDE SEQUENCE [LARGE SCALE GENOMIC DNA]</scope>
    <source>
        <strain evidence="1 2">630</strain>
    </source>
</reference>
<dbReference type="KEGG" id="cdf:CD630_33870"/>
<dbReference type="OrthoDB" id="2083247at2"/>
<dbReference type="eggNOG" id="ENOG5032VK0">
    <property type="taxonomic scope" value="Bacteria"/>
</dbReference>
<evidence type="ECO:0000313" key="1">
    <source>
        <dbReference type="EMBL" id="CAJ70288.1"/>
    </source>
</evidence>
<accession>Q180N4</accession>
<organism evidence="1 2">
    <name type="scientific">Clostridioides difficile (strain 630)</name>
    <name type="common">Peptoclostridium difficile</name>
    <dbReference type="NCBI Taxonomy" id="272563"/>
    <lineage>
        <taxon>Bacteria</taxon>
        <taxon>Bacillati</taxon>
        <taxon>Bacillota</taxon>
        <taxon>Clostridia</taxon>
        <taxon>Peptostreptococcales</taxon>
        <taxon>Peptostreptococcaceae</taxon>
        <taxon>Clostridioides</taxon>
    </lineage>
</organism>
<dbReference type="STRING" id="272563.CD630_33870"/>
<sequence>MGTINYFLKGIKVLMISDEMRVDILHAVFINKNFIKDEENCNYEKYLLELVNKSIYFREKSNFAEYVPPKSENHGECDCNSPNYQMDFKLLESTTRLHASKELTGQIQKFCDGVIGKCPPRRPNTQMTVTRLFASLRDYDCESLHSCLTEKYEYGTIEFDVQTYVKLLTFKKNLFFFFPYKFSFNTRYNFKYALDSIRIALEKDFRESNLFREKYYAEYDTFLAYIYEDNLIISKFEKDGKLQMIDCIYLFKSQTYSKLYEYTWQISYT</sequence>
<dbReference type="AlphaFoldDB" id="Q180N4"/>
<dbReference type="PATRIC" id="fig|272563.8.peg.3548"/>
<gene>
    <name evidence="1" type="ordered locus">CD630_33870</name>
</gene>
<protein>
    <submittedName>
        <fullName evidence="1">Conjugative transposon protein Tn916-like, CTn7-Orf24</fullName>
    </submittedName>
</protein>
<dbReference type="EnsemblBacteria" id="CAJ70288">
    <property type="protein sequence ID" value="CAJ70288"/>
    <property type="gene ID" value="CD630_33870"/>
</dbReference>